<accession>A0A1V6PP93</accession>
<gene>
    <name evidence="2" type="ORF">PENDEC_c001G01164</name>
</gene>
<protein>
    <recommendedName>
        <fullName evidence="1">Beta-lactamase-related domain-containing protein</fullName>
    </recommendedName>
</protein>
<dbReference type="InterPro" id="IPR052907">
    <property type="entry name" value="Beta-lactamase/esterase"/>
</dbReference>
<dbReference type="Gene3D" id="3.40.710.10">
    <property type="entry name" value="DD-peptidase/beta-lactamase superfamily"/>
    <property type="match status" value="1"/>
</dbReference>
<comment type="caution">
    <text evidence="2">The sequence shown here is derived from an EMBL/GenBank/DDBJ whole genome shotgun (WGS) entry which is preliminary data.</text>
</comment>
<dbReference type="PANTHER" id="PTHR43319">
    <property type="entry name" value="BETA-LACTAMASE-RELATED"/>
    <property type="match status" value="1"/>
</dbReference>
<name>A0A1V6PP93_PENDC</name>
<reference evidence="3" key="1">
    <citation type="journal article" date="2017" name="Nat. Microbiol.">
        <title>Global analysis of biosynthetic gene clusters reveals vast potential of secondary metabolite production in Penicillium species.</title>
        <authorList>
            <person name="Nielsen J.C."/>
            <person name="Grijseels S."/>
            <person name="Prigent S."/>
            <person name="Ji B."/>
            <person name="Dainat J."/>
            <person name="Nielsen K.F."/>
            <person name="Frisvad J.C."/>
            <person name="Workman M."/>
            <person name="Nielsen J."/>
        </authorList>
    </citation>
    <scope>NUCLEOTIDE SEQUENCE [LARGE SCALE GENOMIC DNA]</scope>
    <source>
        <strain evidence="3">IBT 11843</strain>
    </source>
</reference>
<dbReference type="AlphaFoldDB" id="A0A1V6PP93"/>
<dbReference type="Pfam" id="PF00144">
    <property type="entry name" value="Beta-lactamase"/>
    <property type="match status" value="1"/>
</dbReference>
<dbReference type="InterPro" id="IPR001466">
    <property type="entry name" value="Beta-lactam-related"/>
</dbReference>
<dbReference type="OrthoDB" id="5946976at2759"/>
<evidence type="ECO:0000313" key="3">
    <source>
        <dbReference type="Proteomes" id="UP000191522"/>
    </source>
</evidence>
<evidence type="ECO:0000313" key="2">
    <source>
        <dbReference type="EMBL" id="OQD78492.1"/>
    </source>
</evidence>
<sequence length="385" mass="41920">MAEVYESCDSTFQSVRDLLKQKLAEGKEAGASICVNIDGQNVVDIWGGYADANQTKPWEKDTITGVWSSTKVVTCLAAHMLVDRGLLDMDKKVATYWPEFGANGKENVKVSHLLSHSSGVPAWEGPITAAEMADVRTSTERLARQAPWYTPGSQSAYQMTNHGHLVGEVVRRISGKPLTQFIAEEIANPLGVDFQLGVSEEDLPRTADIIPFPPEAMAKLDLDPTSILARAFMGSVMIPDIPNSPGFRKAENGAMGGFSNARALARIGSMISLDGSIDGKQYLAPGTLNSMMKEQNQGLDPVLSLYMRFALGVALPSGKCMTCIPIDDRICSWRGWGGSMVVMDRGRRMTIGYVMNKMELRPLGSANAEAYIEEIYRSLDTSKGK</sequence>
<feature type="domain" description="Beta-lactamase-related" evidence="1">
    <location>
        <begin position="15"/>
        <end position="367"/>
    </location>
</feature>
<dbReference type="SUPFAM" id="SSF56601">
    <property type="entry name" value="beta-lactamase/transpeptidase-like"/>
    <property type="match status" value="1"/>
</dbReference>
<dbReference type="OMA" id="KEEDWPR"/>
<organism evidence="2 3">
    <name type="scientific">Penicillium decumbens</name>
    <dbReference type="NCBI Taxonomy" id="69771"/>
    <lineage>
        <taxon>Eukaryota</taxon>
        <taxon>Fungi</taxon>
        <taxon>Dikarya</taxon>
        <taxon>Ascomycota</taxon>
        <taxon>Pezizomycotina</taxon>
        <taxon>Eurotiomycetes</taxon>
        <taxon>Eurotiomycetidae</taxon>
        <taxon>Eurotiales</taxon>
        <taxon>Aspergillaceae</taxon>
        <taxon>Penicillium</taxon>
    </lineage>
</organism>
<dbReference type="Proteomes" id="UP000191522">
    <property type="component" value="Unassembled WGS sequence"/>
</dbReference>
<dbReference type="STRING" id="69771.A0A1V6PP93"/>
<keyword evidence="3" id="KW-1185">Reference proteome</keyword>
<dbReference type="EMBL" id="MDYL01000001">
    <property type="protein sequence ID" value="OQD78492.1"/>
    <property type="molecule type" value="Genomic_DNA"/>
</dbReference>
<evidence type="ECO:0000259" key="1">
    <source>
        <dbReference type="Pfam" id="PF00144"/>
    </source>
</evidence>
<proteinExistence type="predicted"/>
<dbReference type="PANTHER" id="PTHR43319:SF3">
    <property type="entry name" value="BETA-LACTAMASE-RELATED DOMAIN-CONTAINING PROTEIN"/>
    <property type="match status" value="1"/>
</dbReference>
<dbReference type="InterPro" id="IPR012338">
    <property type="entry name" value="Beta-lactam/transpept-like"/>
</dbReference>